<dbReference type="EMBL" id="JAAQHG020000006">
    <property type="protein sequence ID" value="KAL1588577.1"/>
    <property type="molecule type" value="Genomic_DNA"/>
</dbReference>
<evidence type="ECO:0000313" key="2">
    <source>
        <dbReference type="Proteomes" id="UP000803884"/>
    </source>
</evidence>
<name>A0AB34KXR9_9PEZI</name>
<gene>
    <name evidence="1" type="ORF">WHR41_02344</name>
</gene>
<evidence type="ECO:0000313" key="1">
    <source>
        <dbReference type="EMBL" id="KAL1588577.1"/>
    </source>
</evidence>
<dbReference type="RefSeq" id="XP_069231682.1">
    <property type="nucleotide sequence ID" value="XM_069370950.1"/>
</dbReference>
<proteinExistence type="predicted"/>
<accession>A0AB34KXR9</accession>
<comment type="caution">
    <text evidence="1">The sequence shown here is derived from an EMBL/GenBank/DDBJ whole genome shotgun (WGS) entry which is preliminary data.</text>
</comment>
<dbReference type="Proteomes" id="UP000803884">
    <property type="component" value="Unassembled WGS sequence"/>
</dbReference>
<keyword evidence="2" id="KW-1185">Reference proteome</keyword>
<dbReference type="GeneID" id="96003788"/>
<evidence type="ECO:0008006" key="3">
    <source>
        <dbReference type="Google" id="ProtNLM"/>
    </source>
</evidence>
<dbReference type="AlphaFoldDB" id="A0AB34KXR9"/>
<protein>
    <recommendedName>
        <fullName evidence="3">Knr4/Smi1-like domain-containing protein</fullName>
    </recommendedName>
</protein>
<reference evidence="1 2" key="1">
    <citation type="journal article" date="2020" name="Microbiol. Resour. Announc.">
        <title>Draft Genome Sequence of a Cladosporium Species Isolated from the Mesophotic Ascidian Didemnum maculosum.</title>
        <authorList>
            <person name="Gioti A."/>
            <person name="Siaperas R."/>
            <person name="Nikolaivits E."/>
            <person name="Le Goff G."/>
            <person name="Ouazzani J."/>
            <person name="Kotoulas G."/>
            <person name="Topakas E."/>
        </authorList>
    </citation>
    <scope>NUCLEOTIDE SEQUENCE [LARGE SCALE GENOMIC DNA]</scope>
    <source>
        <strain evidence="1 2">TM138-S3</strain>
    </source>
</reference>
<organism evidence="1 2">
    <name type="scientific">Cladosporium halotolerans</name>
    <dbReference type="NCBI Taxonomy" id="1052096"/>
    <lineage>
        <taxon>Eukaryota</taxon>
        <taxon>Fungi</taxon>
        <taxon>Dikarya</taxon>
        <taxon>Ascomycota</taxon>
        <taxon>Pezizomycotina</taxon>
        <taxon>Dothideomycetes</taxon>
        <taxon>Dothideomycetidae</taxon>
        <taxon>Cladosporiales</taxon>
        <taxon>Cladosporiaceae</taxon>
        <taxon>Cladosporium</taxon>
    </lineage>
</organism>
<sequence>MAADSNRFGSSCPARLTSEPLEAVQHLKVSIDNPETSTNDSLDFERCSALHNAIARHTWQAQGYDLADLPTTTWWQKPDYAPRLEELQEHLPESLIEFLKRALSPAAEELPDSSRYYFFYLCDGLASPDSLWHEVGEPEGEMGGIERIALYLTDTLTSDETLDAIVYDYDAHWCVFNSYPYFVFEDDDSSPIWQRLETILTAWIVMIERRKVAVMHKDLGKGPDPASGVCLDMKEPWGWASWTRADLEDALEAWNDLIGAINDRLPEPRPDPLSRSSLFEVDDLRAAEIEEGSFAWEFYTKACKPYFQFLGPGLQPASREQLLSRPFRSVWESQNPRPDLGSPEIFPLPILLGSQLANSWVDSYQYEVGPVAWGLYLDILHSRTLSCPYEDATRLIGQNPFETNRATTQLWQMLKNFTAHVDSEEWRVDANGVSEPATVFDNFFVHGTEPDSDEAANVRYAMLKNMYL</sequence>